<feature type="binding site" evidence="5">
    <location>
        <position position="234"/>
    </location>
    <ligand>
        <name>S-methyl-5'-thioadenosine</name>
        <dbReference type="ChEBI" id="CHEBI:17509"/>
    </ligand>
</feature>
<accession>A0A098LD34</accession>
<keyword evidence="5" id="KW-0472">Membrane</keyword>
<feature type="binding site" evidence="5">
    <location>
        <position position="288"/>
    </location>
    <ligand>
        <name>spermidine</name>
        <dbReference type="ChEBI" id="CHEBI:57834"/>
    </ligand>
</feature>
<keyword evidence="4 5" id="KW-0620">Polyamine biosynthesis</keyword>
<dbReference type="NCBIfam" id="NF037959">
    <property type="entry name" value="MFS_SpdSyn"/>
    <property type="match status" value="1"/>
</dbReference>
<dbReference type="PROSITE" id="PS01330">
    <property type="entry name" value="PABS_1"/>
    <property type="match status" value="1"/>
</dbReference>
<evidence type="ECO:0000256" key="4">
    <source>
        <dbReference type="ARBA" id="ARBA00023115"/>
    </source>
</evidence>
<dbReference type="HAMAP" id="MF_00198">
    <property type="entry name" value="Spermidine_synth"/>
    <property type="match status" value="1"/>
</dbReference>
<feature type="transmembrane region" description="Helical" evidence="5">
    <location>
        <begin position="193"/>
        <end position="209"/>
    </location>
</feature>
<comment type="subcellular location">
    <subcellularLocation>
        <location evidence="5">Cell membrane</location>
        <topology evidence="5">Multi-pass membrane protein</topology>
    </subcellularLocation>
</comment>
<dbReference type="GO" id="GO:0004766">
    <property type="term" value="F:spermidine synthase activity"/>
    <property type="evidence" value="ECO:0007669"/>
    <property type="project" value="UniProtKB-UniRule"/>
</dbReference>
<evidence type="ECO:0000313" key="8">
    <source>
        <dbReference type="EMBL" id="GAL84314.1"/>
    </source>
</evidence>
<dbReference type="RefSeq" id="WP_045460668.1">
    <property type="nucleotide sequence ID" value="NZ_BBLT01000002.1"/>
</dbReference>
<evidence type="ECO:0000259" key="7">
    <source>
        <dbReference type="PROSITE" id="PS51006"/>
    </source>
</evidence>
<comment type="function">
    <text evidence="5">Catalyzes the irreversible transfer of a propylamine group from the amino donor S-adenosylmethioninamine (decarboxy-AdoMet) to putrescine (1,4-diaminobutane) to yield spermidine.</text>
</comment>
<dbReference type="FunFam" id="3.40.50.150:FF:000088">
    <property type="entry name" value="Polyamine aminopropyltransferase"/>
    <property type="match status" value="1"/>
</dbReference>
<organism evidence="8 9">
    <name type="scientific">Sporocytophaga myxococcoides</name>
    <dbReference type="NCBI Taxonomy" id="153721"/>
    <lineage>
        <taxon>Bacteria</taxon>
        <taxon>Pseudomonadati</taxon>
        <taxon>Bacteroidota</taxon>
        <taxon>Cytophagia</taxon>
        <taxon>Cytophagales</taxon>
        <taxon>Cytophagaceae</taxon>
        <taxon>Sporocytophaga</taxon>
    </lineage>
</organism>
<dbReference type="GO" id="GO:0008295">
    <property type="term" value="P:spermidine biosynthetic process"/>
    <property type="evidence" value="ECO:0007669"/>
    <property type="project" value="UniProtKB-UniRule"/>
</dbReference>
<dbReference type="CDD" id="cd02440">
    <property type="entry name" value="AdoMet_MTases"/>
    <property type="match status" value="1"/>
</dbReference>
<feature type="active site" description="Proton acceptor" evidence="5 6">
    <location>
        <position position="361"/>
    </location>
</feature>
<dbReference type="NCBIfam" id="NF002956">
    <property type="entry name" value="PRK03612.1"/>
    <property type="match status" value="1"/>
</dbReference>
<dbReference type="GO" id="GO:0010487">
    <property type="term" value="F:thermospermine synthase activity"/>
    <property type="evidence" value="ECO:0007669"/>
    <property type="project" value="UniProtKB-ARBA"/>
</dbReference>
<dbReference type="STRING" id="153721.MYP_1542"/>
<feature type="transmembrane region" description="Helical" evidence="5">
    <location>
        <begin position="139"/>
        <end position="158"/>
    </location>
</feature>
<comment type="subunit">
    <text evidence="5">Homodimer or homotetramer.</text>
</comment>
<keyword evidence="2 5" id="KW-0808">Transferase</keyword>
<sequence>MPFFLLFSVFVVATCGLIYELIAGTLASYLLGDSVTQFSTIIGVYLFSMGIGSFFSKYFKKNLLAWFIQLEIMVGLIGGTSSTILFLLFEQVESFRFLLYLLVSLTGILVGLEIPLLMRILKNKLEFEDLVSKIFTYDYIGALLASLIFPLVLVPYMGLIKTSFFFGILNVIVATVLCIKFEKEVKWASMLKTQSIAVIILLLAGFVYSENIMTYTESRSYPDKIIYAKSSTYQRIVITKNPKELRLFLNGNLQFSSFDEYRYHEALVHPGIQGLQDHSNVLVLGGGDGLAVRELLKYNTIETITLVDLDGAITNLFKSNHMLLDLNQGSLLDKKVKVINADAFKWLKENNHNQFDFIVIDFPDPSNYSIGKLYTDTFYKLVFSALKENGAAVIQSTSPFVAPQSYWCIDTTIQSVGFKTLPYHAFVPSFGDWGYILAIKGNQYSIPDNYISNLRFLNHETFQQMLIFPKDMVKKKTEINKLNNQAIVHYFEKEWSEYLH</sequence>
<dbReference type="SUPFAM" id="SSF53335">
    <property type="entry name" value="S-adenosyl-L-methionine-dependent methyltransferases"/>
    <property type="match status" value="1"/>
</dbReference>
<dbReference type="PANTHER" id="PTHR43317:SF1">
    <property type="entry name" value="THERMOSPERMINE SYNTHASE ACAULIS5"/>
    <property type="match status" value="1"/>
</dbReference>
<proteinExistence type="inferred from homology"/>
<name>A0A098LD34_9BACT</name>
<feature type="binding site" evidence="5">
    <location>
        <position position="308"/>
    </location>
    <ligand>
        <name>S-methyl-5'-thioadenosine</name>
        <dbReference type="ChEBI" id="CHEBI:17509"/>
    </ligand>
</feature>
<evidence type="ECO:0000256" key="5">
    <source>
        <dbReference type="HAMAP-Rule" id="MF_00198"/>
    </source>
</evidence>
<feature type="binding site" evidence="5">
    <location>
        <begin position="342"/>
        <end position="343"/>
    </location>
    <ligand>
        <name>S-methyl-5'-thioadenosine</name>
        <dbReference type="ChEBI" id="CHEBI:17509"/>
    </ligand>
</feature>
<comment type="caution">
    <text evidence="5">Lacks conserved residue(s) required for the propagation of feature annotation.</text>
</comment>
<evidence type="ECO:0000256" key="3">
    <source>
        <dbReference type="ARBA" id="ARBA00023066"/>
    </source>
</evidence>
<evidence type="ECO:0000256" key="2">
    <source>
        <dbReference type="ARBA" id="ARBA00022679"/>
    </source>
</evidence>
<comment type="similarity">
    <text evidence="1 5">Belongs to the spermidine/spermine synthase family.</text>
</comment>
<dbReference type="UniPathway" id="UPA00248">
    <property type="reaction ID" value="UER00314"/>
</dbReference>
<gene>
    <name evidence="5" type="primary">speE</name>
    <name evidence="8" type="ORF">MYP_1542</name>
</gene>
<dbReference type="eggNOG" id="COG4262">
    <property type="taxonomic scope" value="Bacteria"/>
</dbReference>
<dbReference type="AlphaFoldDB" id="A0A098LD34"/>
<feature type="transmembrane region" description="Helical" evidence="5">
    <location>
        <begin position="37"/>
        <end position="56"/>
    </location>
</feature>
<reference evidence="8 9" key="1">
    <citation type="submission" date="2014-09" db="EMBL/GenBank/DDBJ databases">
        <title>Sporocytophaga myxococcoides PG-01 genome sequencing.</title>
        <authorList>
            <person name="Liu L."/>
            <person name="Gao P.J."/>
            <person name="Chen G.J."/>
            <person name="Wang L.S."/>
        </authorList>
    </citation>
    <scope>NUCLEOTIDE SEQUENCE [LARGE SCALE GENOMIC DNA]</scope>
    <source>
        <strain evidence="8 9">PG-01</strain>
    </source>
</reference>
<keyword evidence="3 5" id="KW-0745">Spermidine biosynthesis</keyword>
<dbReference type="InterPro" id="IPR001045">
    <property type="entry name" value="Spermi_synthase"/>
</dbReference>
<feature type="domain" description="PABS" evidence="7">
    <location>
        <begin position="197"/>
        <end position="440"/>
    </location>
</feature>
<dbReference type="InterPro" id="IPR030374">
    <property type="entry name" value="PABS"/>
</dbReference>
<feature type="transmembrane region" description="Helical" evidence="5">
    <location>
        <begin position="63"/>
        <end position="89"/>
    </location>
</feature>
<feature type="transmembrane region" description="Helical" evidence="5">
    <location>
        <begin position="95"/>
        <end position="118"/>
    </location>
</feature>
<dbReference type="PROSITE" id="PS51006">
    <property type="entry name" value="PABS_2"/>
    <property type="match status" value="1"/>
</dbReference>
<keyword evidence="5" id="KW-1133">Transmembrane helix</keyword>
<feature type="transmembrane region" description="Helical" evidence="5">
    <location>
        <begin position="164"/>
        <end position="181"/>
    </location>
</feature>
<dbReference type="Pfam" id="PF01564">
    <property type="entry name" value="Spermine_synth"/>
    <property type="match status" value="1"/>
</dbReference>
<comment type="caution">
    <text evidence="8">The sequence shown here is derived from an EMBL/GenBank/DDBJ whole genome shotgun (WGS) entry which is preliminary data.</text>
</comment>
<dbReference type="OrthoDB" id="9793120at2"/>
<keyword evidence="9" id="KW-1185">Reference proteome</keyword>
<dbReference type="InterPro" id="IPR030373">
    <property type="entry name" value="PABS_CS"/>
</dbReference>
<dbReference type="InterPro" id="IPR029063">
    <property type="entry name" value="SAM-dependent_MTases_sf"/>
</dbReference>
<dbReference type="PANTHER" id="PTHR43317">
    <property type="entry name" value="THERMOSPERMINE SYNTHASE ACAULIS5"/>
    <property type="match status" value="1"/>
</dbReference>
<keyword evidence="5" id="KW-0812">Transmembrane</keyword>
<dbReference type="GO" id="GO:0005886">
    <property type="term" value="C:plasma membrane"/>
    <property type="evidence" value="ECO:0007669"/>
    <property type="project" value="UniProtKB-SubCell"/>
</dbReference>
<evidence type="ECO:0000256" key="1">
    <source>
        <dbReference type="ARBA" id="ARBA00007867"/>
    </source>
</evidence>
<dbReference type="Proteomes" id="UP000030185">
    <property type="component" value="Unassembled WGS sequence"/>
</dbReference>
<dbReference type="EMBL" id="BBLT01000002">
    <property type="protein sequence ID" value="GAL84314.1"/>
    <property type="molecule type" value="Genomic_DNA"/>
</dbReference>
<comment type="catalytic activity">
    <reaction evidence="5">
        <text>S-adenosyl 3-(methylsulfanyl)propylamine + putrescine = S-methyl-5'-thioadenosine + spermidine + H(+)</text>
        <dbReference type="Rhea" id="RHEA:12721"/>
        <dbReference type="ChEBI" id="CHEBI:15378"/>
        <dbReference type="ChEBI" id="CHEBI:17509"/>
        <dbReference type="ChEBI" id="CHEBI:57443"/>
        <dbReference type="ChEBI" id="CHEBI:57834"/>
        <dbReference type="ChEBI" id="CHEBI:326268"/>
        <dbReference type="EC" id="2.5.1.16"/>
    </reaction>
</comment>
<protein>
    <recommendedName>
        <fullName evidence="5">Polyamine aminopropyltransferase</fullName>
    </recommendedName>
    <alternativeName>
        <fullName evidence="5">Putrescine aminopropyltransferase</fullName>
        <shortName evidence="5">PAPT</shortName>
    </alternativeName>
    <alternativeName>
        <fullName evidence="5">Spermidine synthase</fullName>
        <shortName evidence="5">SPDS</shortName>
        <shortName evidence="5">SPDSY</shortName>
        <ecNumber evidence="5">2.5.1.16</ecNumber>
    </alternativeName>
</protein>
<evidence type="ECO:0000313" key="9">
    <source>
        <dbReference type="Proteomes" id="UP000030185"/>
    </source>
</evidence>
<evidence type="ECO:0000256" key="6">
    <source>
        <dbReference type="PROSITE-ProRule" id="PRU00354"/>
    </source>
</evidence>
<dbReference type="EC" id="2.5.1.16" evidence="5"/>
<dbReference type="Gene3D" id="3.40.50.150">
    <property type="entry name" value="Vaccinia Virus protein VP39"/>
    <property type="match status" value="1"/>
</dbReference>
<comment type="pathway">
    <text evidence="5">Amine and polyamine biosynthesis; spermidine biosynthesis; spermidine from putrescine: step 1/1.</text>
</comment>
<keyword evidence="5" id="KW-1003">Cell membrane</keyword>
<feature type="binding site" evidence="5">
    <location>
        <position position="264"/>
    </location>
    <ligand>
        <name>spermidine</name>
        <dbReference type="ChEBI" id="CHEBI:57834"/>
    </ligand>
</feature>